<dbReference type="InterPro" id="IPR036388">
    <property type="entry name" value="WH-like_DNA-bd_sf"/>
</dbReference>
<keyword evidence="2" id="KW-0238">DNA-binding</keyword>
<protein>
    <submittedName>
        <fullName evidence="5">MarR family transcriptional regulator</fullName>
    </submittedName>
</protein>
<dbReference type="Pfam" id="PF01047">
    <property type="entry name" value="MarR"/>
    <property type="match status" value="1"/>
</dbReference>
<evidence type="ECO:0000313" key="5">
    <source>
        <dbReference type="EMBL" id="QLC49110.1"/>
    </source>
</evidence>
<dbReference type="InterPro" id="IPR023187">
    <property type="entry name" value="Tscrpt_reg_MarR-type_CS"/>
</dbReference>
<keyword evidence="1" id="KW-0805">Transcription regulation</keyword>
<dbReference type="PRINTS" id="PR00598">
    <property type="entry name" value="HTHMARR"/>
</dbReference>
<evidence type="ECO:0000256" key="1">
    <source>
        <dbReference type="ARBA" id="ARBA00023015"/>
    </source>
</evidence>
<evidence type="ECO:0000256" key="2">
    <source>
        <dbReference type="ARBA" id="ARBA00023125"/>
    </source>
</evidence>
<sequence>MKQSERIGAKIACIFTHNHLYIENALESYNLKGPMFAFLLVLSSKEGCSQESLAKYLNLSKATATRAITALEKEGYIYRERDDADRRIYRVFISGKGRELLPVINDALYKWNRILLSQFSDEEEETFRKLLDKAKDTLMEYDKESDQKHK</sequence>
<dbReference type="PROSITE" id="PS01117">
    <property type="entry name" value="HTH_MARR_1"/>
    <property type="match status" value="1"/>
</dbReference>
<organism evidence="5 6">
    <name type="scientific">Methanolobus zinderi</name>
    <dbReference type="NCBI Taxonomy" id="536044"/>
    <lineage>
        <taxon>Archaea</taxon>
        <taxon>Methanobacteriati</taxon>
        <taxon>Methanobacteriota</taxon>
        <taxon>Stenosarchaea group</taxon>
        <taxon>Methanomicrobia</taxon>
        <taxon>Methanosarcinales</taxon>
        <taxon>Methanosarcinaceae</taxon>
        <taxon>Methanolobus</taxon>
    </lineage>
</organism>
<dbReference type="AlphaFoldDB" id="A0A7D5J7K1"/>
<dbReference type="SMART" id="SM00347">
    <property type="entry name" value="HTH_MARR"/>
    <property type="match status" value="1"/>
</dbReference>
<dbReference type="GO" id="GO:0003700">
    <property type="term" value="F:DNA-binding transcription factor activity"/>
    <property type="evidence" value="ECO:0007669"/>
    <property type="project" value="InterPro"/>
</dbReference>
<dbReference type="EMBL" id="CP058215">
    <property type="protein sequence ID" value="QLC49110.1"/>
    <property type="molecule type" value="Genomic_DNA"/>
</dbReference>
<dbReference type="SUPFAM" id="SSF46785">
    <property type="entry name" value="Winged helix' DNA-binding domain"/>
    <property type="match status" value="1"/>
</dbReference>
<dbReference type="InterPro" id="IPR000835">
    <property type="entry name" value="HTH_MarR-typ"/>
</dbReference>
<dbReference type="PROSITE" id="PS50995">
    <property type="entry name" value="HTH_MARR_2"/>
    <property type="match status" value="1"/>
</dbReference>
<evidence type="ECO:0000313" key="6">
    <source>
        <dbReference type="Proteomes" id="UP000509594"/>
    </source>
</evidence>
<dbReference type="GeneID" id="55820395"/>
<reference evidence="5 6" key="1">
    <citation type="submission" date="2020-06" db="EMBL/GenBank/DDBJ databases">
        <title>Methanolobus halotolerans sp. nov., isolated from a saline lake Tus in Siberia.</title>
        <authorList>
            <person name="Shen Y."/>
            <person name="Chen S.-C."/>
            <person name="Lai M.-C."/>
            <person name="Huang H.-H."/>
            <person name="Chiu H.-H."/>
            <person name="Tang S.-L."/>
            <person name="Rogozin D.Y."/>
            <person name="Degermendzhy A.G."/>
        </authorList>
    </citation>
    <scope>NUCLEOTIDE SEQUENCE [LARGE SCALE GENOMIC DNA]</scope>
    <source>
        <strain evidence="5 6">DSM 21339</strain>
    </source>
</reference>
<dbReference type="KEGG" id="mzi:HWN40_01930"/>
<dbReference type="PANTHER" id="PTHR42756">
    <property type="entry name" value="TRANSCRIPTIONAL REGULATOR, MARR"/>
    <property type="match status" value="1"/>
</dbReference>
<keyword evidence="3" id="KW-0804">Transcription</keyword>
<dbReference type="OrthoDB" id="10712at2157"/>
<dbReference type="Proteomes" id="UP000509594">
    <property type="component" value="Chromosome"/>
</dbReference>
<feature type="domain" description="HTH marR-type" evidence="4">
    <location>
        <begin position="1"/>
        <end position="136"/>
    </location>
</feature>
<evidence type="ECO:0000259" key="4">
    <source>
        <dbReference type="PROSITE" id="PS50995"/>
    </source>
</evidence>
<name>A0A7D5J7K1_9EURY</name>
<dbReference type="PANTHER" id="PTHR42756:SF2">
    <property type="entry name" value="MARR FAMILY REGULATORY PROTEIN"/>
    <property type="match status" value="1"/>
</dbReference>
<accession>A0A7D5J7K1</accession>
<proteinExistence type="predicted"/>
<dbReference type="GO" id="GO:0003677">
    <property type="term" value="F:DNA binding"/>
    <property type="evidence" value="ECO:0007669"/>
    <property type="project" value="UniProtKB-KW"/>
</dbReference>
<dbReference type="InterPro" id="IPR036390">
    <property type="entry name" value="WH_DNA-bd_sf"/>
</dbReference>
<dbReference type="Gene3D" id="1.10.10.10">
    <property type="entry name" value="Winged helix-like DNA-binding domain superfamily/Winged helix DNA-binding domain"/>
    <property type="match status" value="1"/>
</dbReference>
<keyword evidence="6" id="KW-1185">Reference proteome</keyword>
<evidence type="ECO:0000256" key="3">
    <source>
        <dbReference type="ARBA" id="ARBA00023163"/>
    </source>
</evidence>
<gene>
    <name evidence="5" type="ORF">HWN40_01930</name>
</gene>
<dbReference type="RefSeq" id="WP_176964173.1">
    <property type="nucleotide sequence ID" value="NZ_CP058215.1"/>
</dbReference>